<dbReference type="RefSeq" id="WP_377349408.1">
    <property type="nucleotide sequence ID" value="NZ_JBHLTP010000012.1"/>
</dbReference>
<dbReference type="Proteomes" id="UP001589836">
    <property type="component" value="Unassembled WGS sequence"/>
</dbReference>
<dbReference type="Gene3D" id="3.20.20.150">
    <property type="entry name" value="Divalent-metal-dependent TIM barrel enzymes"/>
    <property type="match status" value="1"/>
</dbReference>
<proteinExistence type="predicted"/>
<dbReference type="InterPro" id="IPR036237">
    <property type="entry name" value="Xyl_isomerase-like_sf"/>
</dbReference>
<evidence type="ECO:0000313" key="2">
    <source>
        <dbReference type="Proteomes" id="UP001589836"/>
    </source>
</evidence>
<dbReference type="SUPFAM" id="SSF51658">
    <property type="entry name" value="Xylose isomerase-like"/>
    <property type="match status" value="1"/>
</dbReference>
<keyword evidence="2" id="KW-1185">Reference proteome</keyword>
<evidence type="ECO:0000313" key="1">
    <source>
        <dbReference type="EMBL" id="MFC0524887.1"/>
    </source>
</evidence>
<sequence>MLINTVLLERNRWNQGRIPSFAVSEWVNQFHKDGFTGIELWENHAAMAGKNEIEAIKNAPLPITIYNSYISLENNALEQRQNALEIIQLLQPSSVKFNMGGDIQRKEEYIKNLTEFHANLPDGCTLLCECHPGTIMEEPAQARAILEELSVPCSVIIHPFHASTSLSEWFEHTSDSITHAHVSLFMKGEFYKLADKPSLIQERLNQLSRFGFQGTFSLEFTEGVATASESIIGLYTNAIEDKAYLESRWKDMEDV</sequence>
<dbReference type="EMBL" id="JBHLTP010000012">
    <property type="protein sequence ID" value="MFC0524887.1"/>
    <property type="molecule type" value="Genomic_DNA"/>
</dbReference>
<gene>
    <name evidence="1" type="ORF">ACFFGV_15010</name>
</gene>
<evidence type="ECO:0008006" key="3">
    <source>
        <dbReference type="Google" id="ProtNLM"/>
    </source>
</evidence>
<organism evidence="1 2">
    <name type="scientific">Pontibacillus salicampi</name>
    <dbReference type="NCBI Taxonomy" id="1449801"/>
    <lineage>
        <taxon>Bacteria</taxon>
        <taxon>Bacillati</taxon>
        <taxon>Bacillota</taxon>
        <taxon>Bacilli</taxon>
        <taxon>Bacillales</taxon>
        <taxon>Bacillaceae</taxon>
        <taxon>Pontibacillus</taxon>
    </lineage>
</organism>
<protein>
    <recommendedName>
        <fullName evidence="3">Sugar phosphate isomerase/epimerase</fullName>
    </recommendedName>
</protein>
<reference evidence="1 2" key="1">
    <citation type="submission" date="2024-09" db="EMBL/GenBank/DDBJ databases">
        <authorList>
            <person name="Sun Q."/>
            <person name="Mori K."/>
        </authorList>
    </citation>
    <scope>NUCLEOTIDE SEQUENCE [LARGE SCALE GENOMIC DNA]</scope>
    <source>
        <strain evidence="1 2">NCAIM B.02529</strain>
    </source>
</reference>
<accession>A0ABV6LR53</accession>
<comment type="caution">
    <text evidence="1">The sequence shown here is derived from an EMBL/GenBank/DDBJ whole genome shotgun (WGS) entry which is preliminary data.</text>
</comment>
<name>A0ABV6LR53_9BACI</name>